<evidence type="ECO:0000313" key="28">
    <source>
        <dbReference type="Ensembl" id="ENSONIP00000031292.1"/>
    </source>
</evidence>
<evidence type="ECO:0000256" key="11">
    <source>
        <dbReference type="ARBA" id="ARBA00022833"/>
    </source>
</evidence>
<feature type="transmembrane region" description="Helical" evidence="23">
    <location>
        <begin position="21"/>
        <end position="41"/>
    </location>
</feature>
<dbReference type="PANTHER" id="PTHR11533">
    <property type="entry name" value="PROTEASE M1 ZINC METALLOPROTEASE"/>
    <property type="match status" value="1"/>
</dbReference>
<sequence>MVDSLDMEKQEKRYFIQRKHAVIICITVVLCCLAVGLGVGLSRSNNTTPAATTTPAPTAGPTQPPSPGRGPCLPSTDSSGDWRNFRLPDYVNPVHYDLHLELNLEDDTYTGTVDIQLEVTKPTRHLWLHIRETFVSTLPRLKVLSSQGGQREVAVKSCFEYKAQQYVVVEATEELPVSDTGEVYILSLDFQGWLNGSLVGFYRVTYMENGITKKIAATDHEPTDARKSFPCFDEPNKKATYTISITRDANYKVLSNMPAEGSPQELPGNKIKTTFQKSVPMSTYLVCFAVHQFDYVERTSARGIPLKIWAQPSQISTALYAANVTKVIFDYFEEYFNMTYSISKLDEIAIPDFGTGAMENWGLITYRETNLLYDENQSSSYNKQRVASVIAHELVHQWFGNIVTMDWWDDLWLNEGFASFFEYIGVELAEPTWGMRDIMIISDVLPVMVDDALLSSHPIIVDVSTPAEITSVFDAISYSKGASILRMLEDWMGRDKFRDGCRKYLKDFYFKNAKTSDFWASLASAGELPIADVMDTWTKQMGYPVLDLSVSDTDARLSQKRFLLDPKADTSQPPSDLGYKWTIPVQWHSVQSDKNMSLMFDKNTAEQTITGYSPLADGLLKVNNDHIGFYRVNHDDRMWTAISQQLQTNHLEFDAADRTSYIDDVFALARADIVDYGHAFNLTKYLTNETEYIVWDRVDASIAYVRNMLSSNALLYPKFQQLFRDHVKAISTLLGWEDKGTQTERLLRETVLGIACQMGDQDALDEASRIFDQWISGSLSSVAVNLRLLVYQYGMKNSGSEENWNIMFQRYKETSLAQEKDKLLYGLASVENVELLYRLLEATKDESVVRSQDLFTLVQYVSYNPLGQSMAWEWSTLNWDYLVNRYTIDDRNLGRLLNRITTRFNTELQLWKMEHFFKLTPNAGAGEMPRKQALETVRNNIEWIRRNENEIKEWLDSNIA</sequence>
<dbReference type="GO" id="GO:0004230">
    <property type="term" value="F:glutamyl aminopeptidase activity"/>
    <property type="evidence" value="ECO:0007669"/>
    <property type="project" value="UniProtKB-EC"/>
</dbReference>
<feature type="domain" description="Aminopeptidase N-like N-terminal" evidence="27">
    <location>
        <begin position="93"/>
        <end position="285"/>
    </location>
</feature>
<dbReference type="SUPFAM" id="SSF63737">
    <property type="entry name" value="Leukotriene A4 hydrolase N-terminal domain"/>
    <property type="match status" value="1"/>
</dbReference>
<dbReference type="Ensembl" id="ENSONIT00000049072.1">
    <property type="protein sequence ID" value="ENSONIP00000031292.1"/>
    <property type="gene ID" value="ENSONIG00000011371.2"/>
</dbReference>
<evidence type="ECO:0000256" key="12">
    <source>
        <dbReference type="ARBA" id="ARBA00022837"/>
    </source>
</evidence>
<feature type="binding site" evidence="21">
    <location>
        <position position="396"/>
    </location>
    <ligand>
        <name>Zn(2+)</name>
        <dbReference type="ChEBI" id="CHEBI:29105"/>
        <note>catalytic</note>
    </ligand>
</feature>
<protein>
    <recommendedName>
        <fullName evidence="23">Aminopeptidase</fullName>
        <ecNumber evidence="23">3.4.11.-</ecNumber>
    </recommendedName>
</protein>
<dbReference type="GO" id="GO:0005737">
    <property type="term" value="C:cytoplasm"/>
    <property type="evidence" value="ECO:0007669"/>
    <property type="project" value="TreeGrafter"/>
</dbReference>
<feature type="binding site" evidence="21">
    <location>
        <position position="415"/>
    </location>
    <ligand>
        <name>Zn(2+)</name>
        <dbReference type="ChEBI" id="CHEBI:29105"/>
        <note>catalytic</note>
    </ligand>
</feature>
<dbReference type="InterPro" id="IPR034016">
    <property type="entry name" value="M1_APN-typ"/>
</dbReference>
<dbReference type="GO" id="GO:0005886">
    <property type="term" value="C:plasma membrane"/>
    <property type="evidence" value="ECO:0007669"/>
    <property type="project" value="UniProtKB-SubCell"/>
</dbReference>
<evidence type="ECO:0000259" key="25">
    <source>
        <dbReference type="Pfam" id="PF01433"/>
    </source>
</evidence>
<comment type="similarity">
    <text evidence="3 23">Belongs to the peptidase M1 family.</text>
</comment>
<evidence type="ECO:0000256" key="22">
    <source>
        <dbReference type="PIRSR" id="PIRSR634016-4"/>
    </source>
</evidence>
<organism evidence="28 29">
    <name type="scientific">Oreochromis niloticus</name>
    <name type="common">Nile tilapia</name>
    <name type="synonym">Tilapia nilotica</name>
    <dbReference type="NCBI Taxonomy" id="8128"/>
    <lineage>
        <taxon>Eukaryota</taxon>
        <taxon>Metazoa</taxon>
        <taxon>Chordata</taxon>
        <taxon>Craniata</taxon>
        <taxon>Vertebrata</taxon>
        <taxon>Euteleostomi</taxon>
        <taxon>Actinopterygii</taxon>
        <taxon>Neopterygii</taxon>
        <taxon>Teleostei</taxon>
        <taxon>Neoteleostei</taxon>
        <taxon>Acanthomorphata</taxon>
        <taxon>Ovalentaria</taxon>
        <taxon>Cichlomorphae</taxon>
        <taxon>Cichliformes</taxon>
        <taxon>Cichlidae</taxon>
        <taxon>African cichlids</taxon>
        <taxon>Pseudocrenilabrinae</taxon>
        <taxon>Oreochromini</taxon>
        <taxon>Oreochromis</taxon>
    </lineage>
</organism>
<dbReference type="CDD" id="cd09601">
    <property type="entry name" value="M1_APN-Q_like"/>
    <property type="match status" value="1"/>
</dbReference>
<dbReference type="EC" id="3.4.11.-" evidence="23"/>
<dbReference type="GeneID" id="100702051"/>
<evidence type="ECO:0000313" key="29">
    <source>
        <dbReference type="Proteomes" id="UP000005207"/>
    </source>
</evidence>
<keyword evidence="13" id="KW-0735">Signal-anchor</keyword>
<keyword evidence="11 21" id="KW-0862">Zinc</keyword>
<dbReference type="InterPro" id="IPR014782">
    <property type="entry name" value="Peptidase_M1_dom"/>
</dbReference>
<dbReference type="Proteomes" id="UP000005207">
    <property type="component" value="Linkage group LG19"/>
</dbReference>
<keyword evidence="18" id="KW-0325">Glycoprotein</keyword>
<comment type="subcellular location">
    <subcellularLocation>
        <location evidence="2">Cell membrane</location>
        <topology evidence="2">Single-pass type II membrane protein</topology>
    </subcellularLocation>
</comment>
<dbReference type="OrthoDB" id="510539at2759"/>
<dbReference type="InterPro" id="IPR042097">
    <property type="entry name" value="Aminopeptidase_N-like_N_sf"/>
</dbReference>
<dbReference type="InterPro" id="IPR050344">
    <property type="entry name" value="Peptidase_M1_aminopeptidases"/>
</dbReference>
<keyword evidence="5 23" id="KW-0031">Aminopeptidase</keyword>
<reference evidence="29" key="1">
    <citation type="submission" date="2012-01" db="EMBL/GenBank/DDBJ databases">
        <title>The Genome Sequence of Oreochromis niloticus (Nile Tilapia).</title>
        <authorList>
            <consortium name="Broad Institute Genome Assembly Team"/>
            <consortium name="Broad Institute Sequencing Platform"/>
            <person name="Di Palma F."/>
            <person name="Johnson J."/>
            <person name="Lander E.S."/>
            <person name="Lindblad-Toh K."/>
        </authorList>
    </citation>
    <scope>NUCLEOTIDE SEQUENCE [LARGE SCALE GENOMIC DNA]</scope>
</reference>
<dbReference type="GO" id="GO:0070006">
    <property type="term" value="F:metalloaminopeptidase activity"/>
    <property type="evidence" value="ECO:0007669"/>
    <property type="project" value="TreeGrafter"/>
</dbReference>
<evidence type="ECO:0000256" key="10">
    <source>
        <dbReference type="ARBA" id="ARBA00022801"/>
    </source>
</evidence>
<feature type="binding site" evidence="20">
    <location>
        <position position="221"/>
    </location>
    <ligand>
        <name>substrate</name>
    </ligand>
</feature>
<evidence type="ECO:0000256" key="6">
    <source>
        <dbReference type="ARBA" id="ARBA00022475"/>
    </source>
</evidence>
<dbReference type="AlphaFoldDB" id="A0A669B7C2"/>
<dbReference type="Gene3D" id="2.60.40.1910">
    <property type="match status" value="1"/>
</dbReference>
<dbReference type="FunFam" id="2.60.40.1910:FF:000003">
    <property type="entry name" value="Aminopeptidase"/>
    <property type="match status" value="1"/>
</dbReference>
<evidence type="ECO:0000256" key="16">
    <source>
        <dbReference type="ARBA" id="ARBA00023136"/>
    </source>
</evidence>
<dbReference type="OMA" id="WNVWSQF"/>
<dbReference type="FunFam" id="2.60.40.1730:FF:000006">
    <property type="entry name" value="Aminopeptidase"/>
    <property type="match status" value="1"/>
</dbReference>
<dbReference type="GO" id="GO:0008217">
    <property type="term" value="P:regulation of blood pressure"/>
    <property type="evidence" value="ECO:0007669"/>
    <property type="project" value="TreeGrafter"/>
</dbReference>
<feature type="binding site" evidence="21">
    <location>
        <position position="392"/>
    </location>
    <ligand>
        <name>Zn(2+)</name>
        <dbReference type="ChEBI" id="CHEBI:29105"/>
        <note>catalytic</note>
    </ligand>
</feature>
<evidence type="ECO:0000256" key="21">
    <source>
        <dbReference type="PIRSR" id="PIRSR634016-3"/>
    </source>
</evidence>
<evidence type="ECO:0000256" key="14">
    <source>
        <dbReference type="ARBA" id="ARBA00022989"/>
    </source>
</evidence>
<evidence type="ECO:0000256" key="8">
    <source>
        <dbReference type="ARBA" id="ARBA00022692"/>
    </source>
</evidence>
<dbReference type="InterPro" id="IPR045357">
    <property type="entry name" value="Aminopeptidase_N-like_N"/>
</dbReference>
<evidence type="ECO:0000256" key="24">
    <source>
        <dbReference type="SAM" id="MobiDB-lite"/>
    </source>
</evidence>
<dbReference type="FunCoup" id="A0A669B7C2">
    <property type="interactions" value="12"/>
</dbReference>
<evidence type="ECO:0000259" key="26">
    <source>
        <dbReference type="Pfam" id="PF11838"/>
    </source>
</evidence>
<gene>
    <name evidence="28" type="primary">ENPEP</name>
    <name evidence="28" type="synonym">enpep</name>
</gene>
<evidence type="ECO:0000256" key="7">
    <source>
        <dbReference type="ARBA" id="ARBA00022670"/>
    </source>
</evidence>
<dbReference type="GO" id="GO:0005615">
    <property type="term" value="C:extracellular space"/>
    <property type="evidence" value="ECO:0007669"/>
    <property type="project" value="TreeGrafter"/>
</dbReference>
<keyword evidence="12" id="KW-0106">Calcium</keyword>
<evidence type="ECO:0000256" key="18">
    <source>
        <dbReference type="ARBA" id="ARBA00023180"/>
    </source>
</evidence>
<evidence type="ECO:0000256" key="3">
    <source>
        <dbReference type="ARBA" id="ARBA00010136"/>
    </source>
</evidence>
<dbReference type="GO" id="GO:0043171">
    <property type="term" value="P:peptide catabolic process"/>
    <property type="evidence" value="ECO:0007669"/>
    <property type="project" value="TreeGrafter"/>
</dbReference>
<dbReference type="GO" id="GO:0008270">
    <property type="term" value="F:zinc ion binding"/>
    <property type="evidence" value="ECO:0007669"/>
    <property type="project" value="UniProtKB-UniRule"/>
</dbReference>
<evidence type="ECO:0000256" key="9">
    <source>
        <dbReference type="ARBA" id="ARBA00022723"/>
    </source>
</evidence>
<evidence type="ECO:0000256" key="1">
    <source>
        <dbReference type="ARBA" id="ARBA00001703"/>
    </source>
</evidence>
<dbReference type="SUPFAM" id="SSF55486">
    <property type="entry name" value="Metalloproteases ('zincins'), catalytic domain"/>
    <property type="match status" value="1"/>
</dbReference>
<name>A0A669B7C2_ORENI</name>
<dbReference type="KEGG" id="onl:100702051"/>
<reference evidence="28" key="3">
    <citation type="submission" date="2025-09" db="UniProtKB">
        <authorList>
            <consortium name="Ensembl"/>
        </authorList>
    </citation>
    <scope>IDENTIFICATION</scope>
</reference>
<feature type="domain" description="Peptidase M1 membrane alanine aminopeptidase" evidence="25">
    <location>
        <begin position="320"/>
        <end position="537"/>
    </location>
</feature>
<reference evidence="28" key="2">
    <citation type="submission" date="2025-08" db="UniProtKB">
        <authorList>
            <consortium name="Ensembl"/>
        </authorList>
    </citation>
    <scope>IDENTIFICATION</scope>
</reference>
<keyword evidence="29" id="KW-1185">Reference proteome</keyword>
<dbReference type="Gene3D" id="1.25.50.20">
    <property type="match status" value="1"/>
</dbReference>
<dbReference type="Pfam" id="PF17900">
    <property type="entry name" value="Peptidase_M1_N"/>
    <property type="match status" value="1"/>
</dbReference>
<dbReference type="InterPro" id="IPR024571">
    <property type="entry name" value="ERAP1-like_C_dom"/>
</dbReference>
<keyword evidence="8 23" id="KW-0812">Transmembrane</keyword>
<dbReference type="Pfam" id="PF01433">
    <property type="entry name" value="Peptidase_M1"/>
    <property type="match status" value="1"/>
</dbReference>
<evidence type="ECO:0000256" key="20">
    <source>
        <dbReference type="PIRSR" id="PIRSR634016-2"/>
    </source>
</evidence>
<evidence type="ECO:0000256" key="5">
    <source>
        <dbReference type="ARBA" id="ARBA00022438"/>
    </source>
</evidence>
<dbReference type="PANTHER" id="PTHR11533:SF276">
    <property type="entry name" value="GLUTAMYL AMINOPEPTIDASE"/>
    <property type="match status" value="1"/>
</dbReference>
<dbReference type="GO" id="GO:0042277">
    <property type="term" value="F:peptide binding"/>
    <property type="evidence" value="ECO:0007669"/>
    <property type="project" value="TreeGrafter"/>
</dbReference>
<keyword evidence="6" id="KW-1003">Cell membrane</keyword>
<dbReference type="Gene3D" id="1.10.390.10">
    <property type="entry name" value="Neutral Protease Domain 2"/>
    <property type="match status" value="1"/>
</dbReference>
<feature type="domain" description="ERAP1-like C-terminal" evidence="26">
    <location>
        <begin position="619"/>
        <end position="939"/>
    </location>
</feature>
<feature type="compositionally biased region" description="Low complexity" evidence="24">
    <location>
        <begin position="47"/>
        <end position="61"/>
    </location>
</feature>
<evidence type="ECO:0000256" key="17">
    <source>
        <dbReference type="ARBA" id="ARBA00023157"/>
    </source>
</evidence>
<keyword evidence="10 23" id="KW-0378">Hydrolase</keyword>
<dbReference type="FunFam" id="1.25.50.20:FF:000001">
    <property type="entry name" value="Aminopeptidase"/>
    <property type="match status" value="1"/>
</dbReference>
<evidence type="ECO:0000256" key="13">
    <source>
        <dbReference type="ARBA" id="ARBA00022968"/>
    </source>
</evidence>
<feature type="binding site" evidence="20">
    <location>
        <position position="891"/>
    </location>
    <ligand>
        <name>substrate</name>
    </ligand>
</feature>
<dbReference type="InterPro" id="IPR001930">
    <property type="entry name" value="Peptidase_M1"/>
</dbReference>
<keyword evidence="17" id="KW-1015">Disulfide bond</keyword>
<feature type="site" description="Transition state stabilizer" evidence="22">
    <location>
        <position position="478"/>
    </location>
</feature>
<evidence type="ECO:0000259" key="27">
    <source>
        <dbReference type="Pfam" id="PF17900"/>
    </source>
</evidence>
<keyword evidence="9 21" id="KW-0479">Metal-binding</keyword>
<evidence type="ECO:0000256" key="23">
    <source>
        <dbReference type="RuleBase" id="RU364040"/>
    </source>
</evidence>
<accession>A0A669B7C2</accession>
<evidence type="ECO:0000256" key="2">
    <source>
        <dbReference type="ARBA" id="ARBA00004401"/>
    </source>
</evidence>
<keyword evidence="16 23" id="KW-0472">Membrane</keyword>
<dbReference type="PRINTS" id="PR00756">
    <property type="entry name" value="ALADIPTASE"/>
</dbReference>
<proteinExistence type="inferred from homology"/>
<keyword evidence="7 23" id="KW-0645">Protease</keyword>
<comment type="subunit">
    <text evidence="4">Homodimer; disulfide-linked.</text>
</comment>
<dbReference type="FunFam" id="1.10.390.10:FF:000016">
    <property type="entry name" value="Glutamyl aminopeptidase"/>
    <property type="match status" value="1"/>
</dbReference>
<evidence type="ECO:0000256" key="4">
    <source>
        <dbReference type="ARBA" id="ARBA00011748"/>
    </source>
</evidence>
<feature type="active site" description="Proton acceptor" evidence="19">
    <location>
        <position position="393"/>
    </location>
</feature>
<evidence type="ECO:0000256" key="19">
    <source>
        <dbReference type="PIRSR" id="PIRSR634016-1"/>
    </source>
</evidence>
<dbReference type="GeneTree" id="ENSGT00940000156946"/>
<feature type="binding site" evidence="20">
    <location>
        <begin position="356"/>
        <end position="360"/>
    </location>
    <ligand>
        <name>substrate</name>
    </ligand>
</feature>
<keyword evidence="14 23" id="KW-1133">Transmembrane helix</keyword>
<comment type="catalytic activity">
    <reaction evidence="1">
        <text>Release of N-terminal glutamate (and to a lesser extent aspartate) from a peptide.</text>
        <dbReference type="EC" id="3.4.11.7"/>
    </reaction>
</comment>
<feature type="region of interest" description="Disordered" evidence="24">
    <location>
        <begin position="45"/>
        <end position="77"/>
    </location>
</feature>
<comment type="cofactor">
    <cofactor evidence="21 23">
        <name>Zn(2+)</name>
        <dbReference type="ChEBI" id="CHEBI:29105"/>
    </cofactor>
    <text evidence="21 23">Binds 1 zinc ion per subunit.</text>
</comment>
<dbReference type="Pfam" id="PF11838">
    <property type="entry name" value="ERAP1_C"/>
    <property type="match status" value="1"/>
</dbReference>
<keyword evidence="15 23" id="KW-0482">Metalloprotease</keyword>
<dbReference type="GO" id="GO:0006508">
    <property type="term" value="P:proteolysis"/>
    <property type="evidence" value="ECO:0007669"/>
    <property type="project" value="UniProtKB-KW"/>
</dbReference>
<evidence type="ECO:0000256" key="15">
    <source>
        <dbReference type="ARBA" id="ARBA00023049"/>
    </source>
</evidence>
<dbReference type="InParanoid" id="A0A669B7C2"/>
<dbReference type="Gene3D" id="2.60.40.1730">
    <property type="entry name" value="tricorn interacting facor f3 domain"/>
    <property type="match status" value="1"/>
</dbReference>
<dbReference type="CTD" id="2028"/>
<dbReference type="InterPro" id="IPR027268">
    <property type="entry name" value="Peptidase_M4/M1_CTD_sf"/>
</dbReference>
<dbReference type="RefSeq" id="XP_005477754.1">
    <property type="nucleotide sequence ID" value="XM_005477697.4"/>
</dbReference>